<gene>
    <name evidence="3" type="ORF">PAHAL_9G410800</name>
</gene>
<sequence length="81" mass="8815">MKLSLVIIVGLISINICACMSRETPKDYTYHETMESRSLMDSTDGKNGPSGNDHQCTLVVYPNCQGVSQSTQETTQKTGGN</sequence>
<organism evidence="3">
    <name type="scientific">Panicum hallii</name>
    <dbReference type="NCBI Taxonomy" id="206008"/>
    <lineage>
        <taxon>Eukaryota</taxon>
        <taxon>Viridiplantae</taxon>
        <taxon>Streptophyta</taxon>
        <taxon>Embryophyta</taxon>
        <taxon>Tracheophyta</taxon>
        <taxon>Spermatophyta</taxon>
        <taxon>Magnoliopsida</taxon>
        <taxon>Liliopsida</taxon>
        <taxon>Poales</taxon>
        <taxon>Poaceae</taxon>
        <taxon>PACMAD clade</taxon>
        <taxon>Panicoideae</taxon>
        <taxon>Panicodae</taxon>
        <taxon>Paniceae</taxon>
        <taxon>Panicinae</taxon>
        <taxon>Panicum</taxon>
        <taxon>Panicum sect. Panicum</taxon>
    </lineage>
</organism>
<dbReference type="AlphaFoldDB" id="A0A2S3IPD5"/>
<feature type="region of interest" description="Disordered" evidence="1">
    <location>
        <begin position="30"/>
        <end position="54"/>
    </location>
</feature>
<feature type="signal peptide" evidence="2">
    <location>
        <begin position="1"/>
        <end position="19"/>
    </location>
</feature>
<evidence type="ECO:0000256" key="1">
    <source>
        <dbReference type="SAM" id="MobiDB-lite"/>
    </source>
</evidence>
<evidence type="ECO:0000313" key="3">
    <source>
        <dbReference type="EMBL" id="PAN48861.1"/>
    </source>
</evidence>
<reference evidence="3" key="1">
    <citation type="submission" date="2018-04" db="EMBL/GenBank/DDBJ databases">
        <title>WGS assembly of Panicum hallii.</title>
        <authorList>
            <person name="Lovell J."/>
            <person name="Jenkins J."/>
            <person name="Lowry D."/>
            <person name="Mamidi S."/>
            <person name="Sreedasyam A."/>
            <person name="Weng X."/>
            <person name="Barry K."/>
            <person name="Bonette J."/>
            <person name="Campitelli B."/>
            <person name="Daum C."/>
            <person name="Gordon S."/>
            <person name="Gould B."/>
            <person name="Lipzen A."/>
            <person name="Macqueen A."/>
            <person name="Palacio-Mejia J."/>
            <person name="Plott C."/>
            <person name="Shakirov E."/>
            <person name="Shu S."/>
            <person name="Yoshinaga Y."/>
            <person name="Zane M."/>
            <person name="Rokhsar D."/>
            <person name="Grimwood J."/>
            <person name="Schmutz J."/>
            <person name="Juenger T."/>
        </authorList>
    </citation>
    <scope>NUCLEOTIDE SEQUENCE [LARGE SCALE GENOMIC DNA]</scope>
    <source>
        <strain evidence="3">FIL2</strain>
    </source>
</reference>
<name>A0A2S3IPD5_9POAL</name>
<keyword evidence="2" id="KW-0732">Signal</keyword>
<accession>A0A2S3IPD5</accession>
<dbReference type="EMBL" id="CM008054">
    <property type="protein sequence ID" value="PAN48861.1"/>
    <property type="molecule type" value="Genomic_DNA"/>
</dbReference>
<evidence type="ECO:0000256" key="2">
    <source>
        <dbReference type="SAM" id="SignalP"/>
    </source>
</evidence>
<dbReference type="Proteomes" id="UP000243499">
    <property type="component" value="Chromosome 9"/>
</dbReference>
<dbReference type="Gramene" id="PAN48861">
    <property type="protein sequence ID" value="PAN48861"/>
    <property type="gene ID" value="PAHAL_9G410800"/>
</dbReference>
<protein>
    <submittedName>
        <fullName evidence="3">Uncharacterized protein</fullName>
    </submittedName>
</protein>
<proteinExistence type="predicted"/>
<feature type="chain" id="PRO_5015496531" evidence="2">
    <location>
        <begin position="20"/>
        <end position="81"/>
    </location>
</feature>